<organism evidence="2 3">
    <name type="scientific">Azospirillum oleiclasticum</name>
    <dbReference type="NCBI Taxonomy" id="2735135"/>
    <lineage>
        <taxon>Bacteria</taxon>
        <taxon>Pseudomonadati</taxon>
        <taxon>Pseudomonadota</taxon>
        <taxon>Alphaproteobacteria</taxon>
        <taxon>Rhodospirillales</taxon>
        <taxon>Azospirillaceae</taxon>
        <taxon>Azospirillum</taxon>
    </lineage>
</organism>
<dbReference type="Proteomes" id="UP000584642">
    <property type="component" value="Unassembled WGS sequence"/>
</dbReference>
<protein>
    <submittedName>
        <fullName evidence="2">Uncharacterized protein</fullName>
    </submittedName>
</protein>
<feature type="region of interest" description="Disordered" evidence="1">
    <location>
        <begin position="247"/>
        <end position="287"/>
    </location>
</feature>
<reference evidence="2 3" key="1">
    <citation type="submission" date="2020-05" db="EMBL/GenBank/DDBJ databases">
        <title>Azospirillum oleiclasticum sp. nov, a nitrogen-fixing and heavy crude oil-emulsifying bacterium isolated from the crude oil of Yumen Oilfield.</title>
        <authorList>
            <person name="Wu D."/>
            <person name="Cai M."/>
            <person name="Zhang X."/>
        </authorList>
    </citation>
    <scope>NUCLEOTIDE SEQUENCE [LARGE SCALE GENOMIC DNA]</scope>
    <source>
        <strain evidence="2 3">ROY-1-1-2</strain>
    </source>
</reference>
<name>A0ABX2T7Y1_9PROT</name>
<evidence type="ECO:0000256" key="1">
    <source>
        <dbReference type="SAM" id="MobiDB-lite"/>
    </source>
</evidence>
<evidence type="ECO:0000313" key="3">
    <source>
        <dbReference type="Proteomes" id="UP000584642"/>
    </source>
</evidence>
<feature type="region of interest" description="Disordered" evidence="1">
    <location>
        <begin position="131"/>
        <end position="150"/>
    </location>
</feature>
<dbReference type="EMBL" id="JABFDB010000006">
    <property type="protein sequence ID" value="NYZ20311.1"/>
    <property type="molecule type" value="Genomic_DNA"/>
</dbReference>
<feature type="region of interest" description="Disordered" evidence="1">
    <location>
        <begin position="203"/>
        <end position="222"/>
    </location>
</feature>
<feature type="region of interest" description="Disordered" evidence="1">
    <location>
        <begin position="1"/>
        <end position="33"/>
    </location>
</feature>
<evidence type="ECO:0000313" key="2">
    <source>
        <dbReference type="EMBL" id="NYZ20311.1"/>
    </source>
</evidence>
<comment type="caution">
    <text evidence="2">The sequence shown here is derived from an EMBL/GenBank/DDBJ whole genome shotgun (WGS) entry which is preliminary data.</text>
</comment>
<dbReference type="RefSeq" id="WP_180282068.1">
    <property type="nucleotide sequence ID" value="NZ_JABFDB010000006.1"/>
</dbReference>
<feature type="compositionally biased region" description="Low complexity" evidence="1">
    <location>
        <begin position="1"/>
        <end position="13"/>
    </location>
</feature>
<gene>
    <name evidence="2" type="ORF">HND93_11355</name>
</gene>
<proteinExistence type="predicted"/>
<accession>A0ABX2T7Y1</accession>
<sequence>MTTDTTIDAAAAARPVQRDRAASASMPRNADGMPEAQADMSFWDVLDVVNPLQHIPIVNSIYRAVTGDEINAPARVMGGILFGGVIGGAAAIANAVLEQSTGHDLGGHMLASLGFEDKPAAAAGATAVAEAGTQGKAPTPGAPTAAPGAAGGTAAAAATAVPPATPQTLAAAANAALRPTASAVPPTDAAARLQAAANGLPLRDALASPTGDHRPSKMPARDTIPANTMQAKQAAAMANQQRFARLGDAPGTPAAATAKPTAAVAPPQAAPAAGTAPAAAQQAAEASATPAPAAQAAAAQAASAPNGVPPAMLPDVMMRNLAKYEAARRAAAAKAGPGTRVDG</sequence>
<keyword evidence="3" id="KW-1185">Reference proteome</keyword>
<feature type="compositionally biased region" description="Low complexity" evidence="1">
    <location>
        <begin position="249"/>
        <end position="287"/>
    </location>
</feature>